<protein>
    <submittedName>
        <fullName evidence="5">DNA-binding helix-turn-helix protein</fullName>
    </submittedName>
</protein>
<dbReference type="PANTHER" id="PTHR46796">
    <property type="entry name" value="HTH-TYPE TRANSCRIPTIONAL ACTIVATOR RHAS-RELATED"/>
    <property type="match status" value="1"/>
</dbReference>
<dbReference type="SMART" id="SM00342">
    <property type="entry name" value="HTH_ARAC"/>
    <property type="match status" value="1"/>
</dbReference>
<dbReference type="InterPro" id="IPR009057">
    <property type="entry name" value="Homeodomain-like_sf"/>
</dbReference>
<dbReference type="GO" id="GO:0043565">
    <property type="term" value="F:sequence-specific DNA binding"/>
    <property type="evidence" value="ECO:0007669"/>
    <property type="project" value="InterPro"/>
</dbReference>
<keyword evidence="2 5" id="KW-0238">DNA-binding</keyword>
<dbReference type="GO" id="GO:0003700">
    <property type="term" value="F:DNA-binding transcription factor activity"/>
    <property type="evidence" value="ECO:0007669"/>
    <property type="project" value="InterPro"/>
</dbReference>
<dbReference type="InterPro" id="IPR050204">
    <property type="entry name" value="AraC_XylS_family_regulators"/>
</dbReference>
<dbReference type="PROSITE" id="PS00041">
    <property type="entry name" value="HTH_ARAC_FAMILY_1"/>
    <property type="match status" value="1"/>
</dbReference>
<keyword evidence="3" id="KW-0804">Transcription</keyword>
<dbReference type="EMBL" id="AKFT01000200">
    <property type="protein sequence ID" value="EJF37777.1"/>
    <property type="molecule type" value="Genomic_DNA"/>
</dbReference>
<organism evidence="5 6">
    <name type="scientific">Actinomyces massiliensis F0489</name>
    <dbReference type="NCBI Taxonomy" id="1125718"/>
    <lineage>
        <taxon>Bacteria</taxon>
        <taxon>Bacillati</taxon>
        <taxon>Actinomycetota</taxon>
        <taxon>Actinomycetes</taxon>
        <taxon>Actinomycetales</taxon>
        <taxon>Actinomycetaceae</taxon>
        <taxon>Actinomyces</taxon>
    </lineage>
</organism>
<dbReference type="SUPFAM" id="SSF46689">
    <property type="entry name" value="Homeodomain-like"/>
    <property type="match status" value="2"/>
</dbReference>
<dbReference type="Proteomes" id="UP000002941">
    <property type="component" value="Unassembled WGS sequence"/>
</dbReference>
<evidence type="ECO:0000259" key="4">
    <source>
        <dbReference type="PROSITE" id="PS01124"/>
    </source>
</evidence>
<proteinExistence type="predicted"/>
<evidence type="ECO:0000313" key="5">
    <source>
        <dbReference type="EMBL" id="EJF37777.1"/>
    </source>
</evidence>
<dbReference type="InterPro" id="IPR018060">
    <property type="entry name" value="HTH_AraC"/>
</dbReference>
<dbReference type="Gene3D" id="1.10.10.60">
    <property type="entry name" value="Homeodomain-like"/>
    <property type="match status" value="2"/>
</dbReference>
<dbReference type="eggNOG" id="COG2207">
    <property type="taxonomic scope" value="Bacteria"/>
</dbReference>
<evidence type="ECO:0000256" key="3">
    <source>
        <dbReference type="ARBA" id="ARBA00023163"/>
    </source>
</evidence>
<dbReference type="AlphaFoldDB" id="J0N095"/>
<dbReference type="Pfam" id="PF12833">
    <property type="entry name" value="HTH_18"/>
    <property type="match status" value="1"/>
</dbReference>
<feature type="domain" description="HTH araC/xylS-type" evidence="4">
    <location>
        <begin position="25"/>
        <end position="123"/>
    </location>
</feature>
<comment type="caution">
    <text evidence="5">The sequence shown here is derived from an EMBL/GenBank/DDBJ whole genome shotgun (WGS) entry which is preliminary data.</text>
</comment>
<keyword evidence="1" id="KW-0805">Transcription regulation</keyword>
<evidence type="ECO:0000313" key="6">
    <source>
        <dbReference type="Proteomes" id="UP000002941"/>
    </source>
</evidence>
<name>J0N095_9ACTO</name>
<gene>
    <name evidence="5" type="ORF">HMPREF1318_2878</name>
</gene>
<keyword evidence="6" id="KW-1185">Reference proteome</keyword>
<evidence type="ECO:0000256" key="1">
    <source>
        <dbReference type="ARBA" id="ARBA00023015"/>
    </source>
</evidence>
<accession>J0N095</accession>
<sequence length="269" mass="28903">MPMSIRSADALGSPQALAAQQPLALSATAFLREHHRELITIRDLADHLSYSPSHLTRSFTAAVGVSPIRYLSSWRLHEAKHLLISEGLDVAEACYEVGYTSVGTFSRRFVRDVGLPPAALRRSAHRLAEVSLPPVSLLTPAARRVLVRVAVPPALRARLGEVPYQWVGTFPTPVPCGPPHTGALRRGVVEVCLPVPAGAPWLLATLTPGGADAAEQLAPQAPLVARPHRLRADVGQGEEEREEVVTVEVGPALPWDHPMLVALPALWPG</sequence>
<evidence type="ECO:0000256" key="2">
    <source>
        <dbReference type="ARBA" id="ARBA00023125"/>
    </source>
</evidence>
<dbReference type="PROSITE" id="PS01124">
    <property type="entry name" value="HTH_ARAC_FAMILY_2"/>
    <property type="match status" value="1"/>
</dbReference>
<dbReference type="InterPro" id="IPR018062">
    <property type="entry name" value="HTH_AraC-typ_CS"/>
</dbReference>
<reference evidence="5 6" key="1">
    <citation type="submission" date="2012-05" db="EMBL/GenBank/DDBJ databases">
        <authorList>
            <person name="Harkins D.M."/>
            <person name="Madupu R."/>
            <person name="Durkin A.S."/>
            <person name="Torralba M."/>
            <person name="Methe B."/>
            <person name="Sutton G.G."/>
            <person name="Nelson K.E."/>
        </authorList>
    </citation>
    <scope>NUCLEOTIDE SEQUENCE [LARGE SCALE GENOMIC DNA]</scope>
    <source>
        <strain evidence="5 6">F0489</strain>
    </source>
</reference>
<dbReference type="PATRIC" id="fig|1125718.3.peg.2567"/>